<comment type="cofactor">
    <cofactor evidence="1">
        <name>L-ascorbate</name>
        <dbReference type="ChEBI" id="CHEBI:38290"/>
    </cofactor>
</comment>
<keyword evidence="8" id="KW-1185">Reference proteome</keyword>
<evidence type="ECO:0000259" key="6">
    <source>
        <dbReference type="SMART" id="SM00702"/>
    </source>
</evidence>
<evidence type="ECO:0000256" key="2">
    <source>
        <dbReference type="ARBA" id="ARBA00022723"/>
    </source>
</evidence>
<dbReference type="AlphaFoldDB" id="A0AAD4PVK0"/>
<evidence type="ECO:0000256" key="5">
    <source>
        <dbReference type="ARBA" id="ARBA00023004"/>
    </source>
</evidence>
<dbReference type="SMART" id="SM00702">
    <property type="entry name" value="P4Hc"/>
    <property type="match status" value="1"/>
</dbReference>
<keyword evidence="3" id="KW-0223">Dioxygenase</keyword>
<keyword evidence="2" id="KW-0479">Metal-binding</keyword>
<organism evidence="7 8">
    <name type="scientific">Talaromyces proteolyticus</name>
    <dbReference type="NCBI Taxonomy" id="1131652"/>
    <lineage>
        <taxon>Eukaryota</taxon>
        <taxon>Fungi</taxon>
        <taxon>Dikarya</taxon>
        <taxon>Ascomycota</taxon>
        <taxon>Pezizomycotina</taxon>
        <taxon>Eurotiomycetes</taxon>
        <taxon>Eurotiomycetidae</taxon>
        <taxon>Eurotiales</taxon>
        <taxon>Trichocomaceae</taxon>
        <taxon>Talaromyces</taxon>
        <taxon>Talaromyces sect. Bacilispori</taxon>
    </lineage>
</organism>
<evidence type="ECO:0000256" key="4">
    <source>
        <dbReference type="ARBA" id="ARBA00023002"/>
    </source>
</evidence>
<dbReference type="GO" id="GO:0031418">
    <property type="term" value="F:L-ascorbic acid binding"/>
    <property type="evidence" value="ECO:0007669"/>
    <property type="project" value="InterPro"/>
</dbReference>
<reference evidence="7" key="1">
    <citation type="submission" date="2021-12" db="EMBL/GenBank/DDBJ databases">
        <title>Convergent genome expansion in fungi linked to evolution of root-endophyte symbiosis.</title>
        <authorList>
            <consortium name="DOE Joint Genome Institute"/>
            <person name="Ke Y.-H."/>
            <person name="Bonito G."/>
            <person name="Liao H.-L."/>
            <person name="Looney B."/>
            <person name="Rojas-Flechas A."/>
            <person name="Nash J."/>
            <person name="Hameed K."/>
            <person name="Schadt C."/>
            <person name="Martin F."/>
            <person name="Crous P.W."/>
            <person name="Miettinen O."/>
            <person name="Magnuson J.K."/>
            <person name="Labbe J."/>
            <person name="Jacobson D."/>
            <person name="Doktycz M.J."/>
            <person name="Veneault-Fourrey C."/>
            <person name="Kuo A."/>
            <person name="Mondo S."/>
            <person name="Calhoun S."/>
            <person name="Riley R."/>
            <person name="Ohm R."/>
            <person name="LaButti K."/>
            <person name="Andreopoulos B."/>
            <person name="Pangilinan J."/>
            <person name="Nolan M."/>
            <person name="Tritt A."/>
            <person name="Clum A."/>
            <person name="Lipzen A."/>
            <person name="Daum C."/>
            <person name="Barry K."/>
            <person name="Grigoriev I.V."/>
            <person name="Vilgalys R."/>
        </authorList>
    </citation>
    <scope>NUCLEOTIDE SEQUENCE</scope>
    <source>
        <strain evidence="7">PMI_201</strain>
    </source>
</reference>
<evidence type="ECO:0000313" key="7">
    <source>
        <dbReference type="EMBL" id="KAH8690788.1"/>
    </source>
</evidence>
<dbReference type="Proteomes" id="UP001201262">
    <property type="component" value="Unassembled WGS sequence"/>
</dbReference>
<keyword evidence="5" id="KW-0408">Iron</keyword>
<dbReference type="GO" id="GO:0005506">
    <property type="term" value="F:iron ion binding"/>
    <property type="evidence" value="ECO:0007669"/>
    <property type="project" value="InterPro"/>
</dbReference>
<name>A0AAD4PVK0_9EURO</name>
<dbReference type="InterPro" id="IPR045054">
    <property type="entry name" value="P4HA-like"/>
</dbReference>
<gene>
    <name evidence="7" type="ORF">BGW36DRAFT_389327</name>
</gene>
<proteinExistence type="predicted"/>
<feature type="domain" description="Prolyl 4-hydroxylase alpha subunit" evidence="6">
    <location>
        <begin position="38"/>
        <end position="283"/>
    </location>
</feature>
<dbReference type="GO" id="GO:0005783">
    <property type="term" value="C:endoplasmic reticulum"/>
    <property type="evidence" value="ECO:0007669"/>
    <property type="project" value="TreeGrafter"/>
</dbReference>
<comment type="caution">
    <text evidence="7">The sequence shown here is derived from an EMBL/GenBank/DDBJ whole genome shotgun (WGS) entry which is preliminary data.</text>
</comment>
<keyword evidence="4" id="KW-0560">Oxidoreductase</keyword>
<dbReference type="GO" id="GO:0004656">
    <property type="term" value="F:procollagen-proline 4-dioxygenase activity"/>
    <property type="evidence" value="ECO:0007669"/>
    <property type="project" value="TreeGrafter"/>
</dbReference>
<evidence type="ECO:0000256" key="1">
    <source>
        <dbReference type="ARBA" id="ARBA00001961"/>
    </source>
</evidence>
<evidence type="ECO:0000313" key="8">
    <source>
        <dbReference type="Proteomes" id="UP001201262"/>
    </source>
</evidence>
<dbReference type="RefSeq" id="XP_046066984.1">
    <property type="nucleotide sequence ID" value="XM_046217333.1"/>
</dbReference>
<dbReference type="PANTHER" id="PTHR10869">
    <property type="entry name" value="PROLYL 4-HYDROXYLASE ALPHA SUBUNIT"/>
    <property type="match status" value="1"/>
</dbReference>
<sequence length="292" mass="33098">MLIDIPSGFLPPEAPHNVKSEIIDFMSTDPAIPEYEDSFAAIIDNFMTEDECNELLALAVTPSSDNPNISSTEDGPWERAMINTGNEEQAMATEFRNCGRMIFESPELADRLLTRLMPFFKQWEMTNLRGQLNVTGLSGRKNEYTLSRLNEQLRFLKYVGGEYFRPHYDGEYRTPDGSEVSFFTIHLYLNGEGEDGQDLKEVLKRKELEDKNEVFKIAAGEENGKGKLLGGATSFMGSWVNNDKAVRVWPKTGRVLVFQQSDLLHSGDSVYSGTKFTVRTDVMYKKTPWSQT</sequence>
<dbReference type="GeneID" id="70247620"/>
<dbReference type="EMBL" id="JAJTJA010000013">
    <property type="protein sequence ID" value="KAH8690788.1"/>
    <property type="molecule type" value="Genomic_DNA"/>
</dbReference>
<protein>
    <recommendedName>
        <fullName evidence="6">Prolyl 4-hydroxylase alpha subunit domain-containing protein</fullName>
    </recommendedName>
</protein>
<evidence type="ECO:0000256" key="3">
    <source>
        <dbReference type="ARBA" id="ARBA00022964"/>
    </source>
</evidence>
<accession>A0AAD4PVK0</accession>
<dbReference type="InterPro" id="IPR006620">
    <property type="entry name" value="Pro_4_hyd_alph"/>
</dbReference>
<dbReference type="PANTHER" id="PTHR10869:SF241">
    <property type="entry name" value="FE2OG DIOXYGENASE DOMAIN-CONTAINING PROTEIN"/>
    <property type="match status" value="1"/>
</dbReference>
<dbReference type="Gene3D" id="2.60.120.620">
    <property type="entry name" value="q2cbj1_9rhob like domain"/>
    <property type="match status" value="1"/>
</dbReference>